<dbReference type="EMBL" id="VUNJ01000019">
    <property type="protein sequence ID" value="MST93082.1"/>
    <property type="molecule type" value="Genomic_DNA"/>
</dbReference>
<evidence type="ECO:0000313" key="2">
    <source>
        <dbReference type="Proteomes" id="UP000431913"/>
    </source>
</evidence>
<name>A0A6I2U5Y3_9FIRM</name>
<dbReference type="Proteomes" id="UP000431913">
    <property type="component" value="Unassembled WGS sequence"/>
</dbReference>
<evidence type="ECO:0008006" key="3">
    <source>
        <dbReference type="Google" id="ProtNLM"/>
    </source>
</evidence>
<dbReference type="InterPro" id="IPR009319">
    <property type="entry name" value="Phage_A118_VSP1"/>
</dbReference>
<dbReference type="GO" id="GO:0005198">
    <property type="term" value="F:structural molecule activity"/>
    <property type="evidence" value="ECO:0007669"/>
    <property type="project" value="InterPro"/>
</dbReference>
<reference evidence="1 2" key="1">
    <citation type="submission" date="2019-08" db="EMBL/GenBank/DDBJ databases">
        <title>In-depth cultivation of the pig gut microbiome towards novel bacterial diversity and tailored functional studies.</title>
        <authorList>
            <person name="Wylensek D."/>
            <person name="Hitch T.C.A."/>
            <person name="Clavel T."/>
        </authorList>
    </citation>
    <scope>NUCLEOTIDE SEQUENCE [LARGE SCALE GENOMIC DNA]</scope>
    <source>
        <strain evidence="1 2">WCA3-601-WT-6J</strain>
    </source>
</reference>
<proteinExistence type="predicted"/>
<dbReference type="RefSeq" id="WP_119980884.1">
    <property type="nucleotide sequence ID" value="NZ_CAOJUJ010000024.1"/>
</dbReference>
<dbReference type="AlphaFoldDB" id="A0A6I2U5Y3"/>
<accession>A0A6I2U5Y3</accession>
<protein>
    <recommendedName>
        <fullName evidence="3">Minor capsid protein</fullName>
    </recommendedName>
</protein>
<gene>
    <name evidence="1" type="ORF">FYJ76_14270</name>
</gene>
<sequence length="583" mass="64726">MEPLDLTGVKEYASEIAQPLRDRLVEDICRRVKEAGAITTTAEYEIYRAEQLGLAEKEIKAAIAEQSGINAGAVDMLFGDILDKTVRFEDNGQLQQLAAAYKRITTQGANRLLKNLWAPGPDGKLYSIGEAYDKIMDFAFAQTFSGTTDVNTALRRATKELVKRGVRTIPRKNGSNVSIEYATRSYVMDRMGAMTNAVQQMNHDKLGCDGWEISAHSGPAPDHAPIQGLQYPDAEYTKLNSGLARAIGTLQCKHIAWPIRMGRDKPVYTKQQLQRMLEENEAGVLYEGRRYTLYEAGQKQAELEAHIRNIKNKTLADDALGDKENLQKHQLMLARYRQEYSRYCKATGLQPRSARLQAAGFGRSEAARAAAAAKRGTAVMAKNNSPKMPSSGILNAKKVFQSPQEINAAALLIDAGLDDYGLPASVFSGRTLLKDKSCSALGRAEWSGDVSVREDAGLDTLVHELLHMRSANRLPNMVYSANIRIEEATVQLLAQEICRDNGIEILAHTYEKGVRYLQAINKTAKIAPTDLEFGQMLLNVPLDKRHDWLVERVDDFIAANNIPRDVAGGLRNLSYWFWGSDPF</sequence>
<organism evidence="1 2">
    <name type="scientific">Ruthenibacterium lactatiformans</name>
    <dbReference type="NCBI Taxonomy" id="1550024"/>
    <lineage>
        <taxon>Bacteria</taxon>
        <taxon>Bacillati</taxon>
        <taxon>Bacillota</taxon>
        <taxon>Clostridia</taxon>
        <taxon>Eubacteriales</taxon>
        <taxon>Oscillospiraceae</taxon>
        <taxon>Ruthenibacterium</taxon>
    </lineage>
</organism>
<dbReference type="Pfam" id="PF06152">
    <property type="entry name" value="Phage_min_cap2"/>
    <property type="match status" value="1"/>
</dbReference>
<evidence type="ECO:0000313" key="1">
    <source>
        <dbReference type="EMBL" id="MST93082.1"/>
    </source>
</evidence>
<comment type="caution">
    <text evidence="1">The sequence shown here is derived from an EMBL/GenBank/DDBJ whole genome shotgun (WGS) entry which is preliminary data.</text>
</comment>